<evidence type="ECO:0000313" key="2">
    <source>
        <dbReference type="EMBL" id="OWM88996.1"/>
    </source>
</evidence>
<feature type="compositionally biased region" description="Basic and acidic residues" evidence="1">
    <location>
        <begin position="1"/>
        <end position="11"/>
    </location>
</feature>
<reference evidence="3" key="1">
    <citation type="journal article" date="2017" name="Plant J.">
        <title>The pomegranate (Punica granatum L.) genome and the genomics of punicalagin biosynthesis.</title>
        <authorList>
            <person name="Qin G."/>
            <person name="Xu C."/>
            <person name="Ming R."/>
            <person name="Tang H."/>
            <person name="Guyot R."/>
            <person name="Kramer E.M."/>
            <person name="Hu Y."/>
            <person name="Yi X."/>
            <person name="Qi Y."/>
            <person name="Xu X."/>
            <person name="Gao Z."/>
            <person name="Pan H."/>
            <person name="Jian J."/>
            <person name="Tian Y."/>
            <person name="Yue Z."/>
            <person name="Xu Y."/>
        </authorList>
    </citation>
    <scope>NUCLEOTIDE SEQUENCE [LARGE SCALE GENOMIC DNA]</scope>
    <source>
        <strain evidence="3">cv. Dabenzi</strain>
    </source>
</reference>
<evidence type="ECO:0000313" key="3">
    <source>
        <dbReference type="Proteomes" id="UP000197138"/>
    </source>
</evidence>
<sequence>MDWAEEARTGRDQTGLRSTGLGRVGRRDWATAERGLGRGDLDWAIGSGLGCYLRWPGEKLTRLAKNEIKERKGSSSGRPSGSGGGERRAGGRTRS</sequence>
<feature type="region of interest" description="Disordered" evidence="1">
    <location>
        <begin position="1"/>
        <end position="24"/>
    </location>
</feature>
<dbReference type="AlphaFoldDB" id="A0A218XWH2"/>
<comment type="caution">
    <text evidence="2">The sequence shown here is derived from an EMBL/GenBank/DDBJ whole genome shotgun (WGS) entry which is preliminary data.</text>
</comment>
<gene>
    <name evidence="2" type="ORF">CDL15_Pgr024014</name>
</gene>
<dbReference type="Proteomes" id="UP000197138">
    <property type="component" value="Unassembled WGS sequence"/>
</dbReference>
<evidence type="ECO:0000256" key="1">
    <source>
        <dbReference type="SAM" id="MobiDB-lite"/>
    </source>
</evidence>
<name>A0A218XWH2_PUNGR</name>
<feature type="region of interest" description="Disordered" evidence="1">
    <location>
        <begin position="66"/>
        <end position="95"/>
    </location>
</feature>
<accession>A0A218XWH2</accession>
<dbReference type="EMBL" id="MTKT01000773">
    <property type="protein sequence ID" value="OWM88996.1"/>
    <property type="molecule type" value="Genomic_DNA"/>
</dbReference>
<protein>
    <submittedName>
        <fullName evidence="2">Uncharacterized protein</fullName>
    </submittedName>
</protein>
<proteinExistence type="predicted"/>
<organism evidence="2 3">
    <name type="scientific">Punica granatum</name>
    <name type="common">Pomegranate</name>
    <dbReference type="NCBI Taxonomy" id="22663"/>
    <lineage>
        <taxon>Eukaryota</taxon>
        <taxon>Viridiplantae</taxon>
        <taxon>Streptophyta</taxon>
        <taxon>Embryophyta</taxon>
        <taxon>Tracheophyta</taxon>
        <taxon>Spermatophyta</taxon>
        <taxon>Magnoliopsida</taxon>
        <taxon>eudicotyledons</taxon>
        <taxon>Gunneridae</taxon>
        <taxon>Pentapetalae</taxon>
        <taxon>rosids</taxon>
        <taxon>malvids</taxon>
        <taxon>Myrtales</taxon>
        <taxon>Lythraceae</taxon>
        <taxon>Punica</taxon>
    </lineage>
</organism>